<keyword evidence="1" id="KW-0175">Coiled coil</keyword>
<evidence type="ECO:0000256" key="2">
    <source>
        <dbReference type="SAM" id="MobiDB-lite"/>
    </source>
</evidence>
<organism evidence="3 4">
    <name type="scientific">Bonamia ostreae</name>
    <dbReference type="NCBI Taxonomy" id="126728"/>
    <lineage>
        <taxon>Eukaryota</taxon>
        <taxon>Sar</taxon>
        <taxon>Rhizaria</taxon>
        <taxon>Endomyxa</taxon>
        <taxon>Ascetosporea</taxon>
        <taxon>Haplosporida</taxon>
        <taxon>Bonamia</taxon>
    </lineage>
</organism>
<name>A0ABV2AL60_9EUKA</name>
<evidence type="ECO:0000313" key="3">
    <source>
        <dbReference type="EMBL" id="MES1920214.1"/>
    </source>
</evidence>
<proteinExistence type="predicted"/>
<feature type="region of interest" description="Disordered" evidence="2">
    <location>
        <begin position="1"/>
        <end position="50"/>
    </location>
</feature>
<feature type="non-terminal residue" evidence="3">
    <location>
        <position position="248"/>
    </location>
</feature>
<feature type="compositionally biased region" description="Polar residues" evidence="2">
    <location>
        <begin position="27"/>
        <end position="44"/>
    </location>
</feature>
<feature type="coiled-coil region" evidence="1">
    <location>
        <begin position="147"/>
        <end position="242"/>
    </location>
</feature>
<accession>A0ABV2AL60</accession>
<gene>
    <name evidence="3" type="ORF">MHBO_001905</name>
</gene>
<evidence type="ECO:0000313" key="4">
    <source>
        <dbReference type="Proteomes" id="UP001439008"/>
    </source>
</evidence>
<dbReference type="Proteomes" id="UP001439008">
    <property type="component" value="Unassembled WGS sequence"/>
</dbReference>
<reference evidence="3 4" key="1">
    <citation type="journal article" date="2024" name="BMC Biol.">
        <title>Comparative genomics of Ascetosporea gives new insight into the evolutionary basis for animal parasitism in Rhizaria.</title>
        <authorList>
            <person name="Hiltunen Thoren M."/>
            <person name="Onut-Brannstrom I."/>
            <person name="Alfjorden A."/>
            <person name="Peckova H."/>
            <person name="Swords F."/>
            <person name="Hooper C."/>
            <person name="Holzer A.S."/>
            <person name="Bass D."/>
            <person name="Burki F."/>
        </authorList>
    </citation>
    <scope>NUCLEOTIDE SEQUENCE [LARGE SCALE GENOMIC DNA]</scope>
    <source>
        <strain evidence="3">20-A016</strain>
    </source>
</reference>
<evidence type="ECO:0000256" key="1">
    <source>
        <dbReference type="SAM" id="Coils"/>
    </source>
</evidence>
<comment type="caution">
    <text evidence="3">The sequence shown here is derived from an EMBL/GenBank/DDBJ whole genome shotgun (WGS) entry which is preliminary data.</text>
</comment>
<keyword evidence="4" id="KW-1185">Reference proteome</keyword>
<protein>
    <submittedName>
        <fullName evidence="3">Uncharacterized protein</fullName>
    </submittedName>
</protein>
<feature type="compositionally biased region" description="Basic and acidic residues" evidence="2">
    <location>
        <begin position="1"/>
        <end position="26"/>
    </location>
</feature>
<sequence>MTNDNKTDQRIEFSGKKDRSEGETERPQTSQDNSQNSETTNKSFSNSQENSEEQIFRKIIFERKQRKIDFLKFDAQQNYLWNQYNLAVSEKNRQIYETVSNIKHAKEALFENLNFSSDSTIVSKAISWYKNTLLKEISNNSSNLKKIDFLQTEIKEKQESLNFNNKKIDQKTKEIKDLIEKHQKKIEENEVKIKLLNDMKKKSEIDYNAKLQKLQNKINLDMKESEEKIAKAAKEKQSENLLHKRKLA</sequence>
<dbReference type="EMBL" id="JBDODL010000552">
    <property type="protein sequence ID" value="MES1920214.1"/>
    <property type="molecule type" value="Genomic_DNA"/>
</dbReference>